<dbReference type="EMBL" id="JAHESE010000011">
    <property type="protein sequence ID" value="MBT1709171.1"/>
    <property type="molecule type" value="Genomic_DNA"/>
</dbReference>
<dbReference type="SUPFAM" id="SSF47781">
    <property type="entry name" value="RuvA domain 2-like"/>
    <property type="match status" value="1"/>
</dbReference>
<comment type="caution">
    <text evidence="1">The sequence shown here is derived from an EMBL/GenBank/DDBJ whole genome shotgun (WGS) entry which is preliminary data.</text>
</comment>
<dbReference type="InterPro" id="IPR010994">
    <property type="entry name" value="RuvA_2-like"/>
</dbReference>
<dbReference type="AlphaFoldDB" id="A0AAP2DXG5"/>
<reference evidence="1 2" key="1">
    <citation type="submission" date="2021-05" db="EMBL/GenBank/DDBJ databases">
        <title>A Polyphasic approach of four new species of the genus Ohtaekwangia: Ohtaekwangia histidinii sp. nov., Ohtaekwangia cretensis sp. nov., Ohtaekwangia indiensis sp. nov., Ohtaekwangia reichenbachii sp. nov. from diverse environment.</title>
        <authorList>
            <person name="Octaviana S."/>
        </authorList>
    </citation>
    <scope>NUCLEOTIDE SEQUENCE [LARGE SCALE GENOMIC DNA]</scope>
    <source>
        <strain evidence="1 2">PWU5</strain>
    </source>
</reference>
<dbReference type="Gene3D" id="1.10.150.280">
    <property type="entry name" value="AF1531-like domain"/>
    <property type="match status" value="1"/>
</dbReference>
<evidence type="ECO:0000313" key="2">
    <source>
        <dbReference type="Proteomes" id="UP001319080"/>
    </source>
</evidence>
<sequence length="678" mass="76339">MRPILLIIYITAVTTTVAQEYPRPEITAEQLAEELAGIPSTDEAAEAIEENIVQLLSLPTDLNTATGDDLMAYGILSPQQIQDLLTYRTQHGDFLSIYELQAVPGFDLPTLYHLAHYLHVAHPAVTPALTPREALRQRESYVLMRYEQVLETRNGFRDDTPPDQQFRGSAGRRSLRVRTVRKGNVRAGLLAENDPGESLHWHPGNRQYGPDHLSGYLQLQRRGRLQQLVLGDYQFHFGQGLVAGGGFNLGRGTETVTAVQRNAVGLRPYTAAQETGFLRGIATTLALNRHTTATTFCSRASRDGNLTDTATASLPTTGLHRNTRELTTRYALQQTTGGASVRYQRGRLDAGALYTYTHFSLPVTRVATLYNQSYFTGSHYQNVSLHLRYTYTHLAVFAEVARSFPGGLAHIAGMLVSLTPALDIAILHRRYAADYYTLQGHAFGQSSQPRNESGLYTGWKYRFNRRVSATGYMDLFRFPSLRYRSYTPANGHEWFIRITYQPVKTTTLFAQLREEVNTRNLSALDTNLYSTSAGIKRNYILACDYAVTRTLRFKTRLQGSGYSFAGSITHGIALAQDVRLDRGPLTITARYALFNTDDYDNRQYLYENDVWLASSVPVYDGQGVRQVLLIEYTFTRHLRAWLRYAHTRYADRDEIGAGLDAIKGPRRNEIKVQLALTF</sequence>
<name>A0AAP2DXG5_9BACT</name>
<accession>A0AAP2DXG5</accession>
<dbReference type="Pfam" id="PF12836">
    <property type="entry name" value="HHH_3"/>
    <property type="match status" value="1"/>
</dbReference>
<dbReference type="RefSeq" id="WP_254084752.1">
    <property type="nucleotide sequence ID" value="NZ_JAHESE010000011.1"/>
</dbReference>
<organism evidence="1 2">
    <name type="scientific">Dawidia cretensis</name>
    <dbReference type="NCBI Taxonomy" id="2782350"/>
    <lineage>
        <taxon>Bacteria</taxon>
        <taxon>Pseudomonadati</taxon>
        <taxon>Bacteroidota</taxon>
        <taxon>Cytophagia</taxon>
        <taxon>Cytophagales</taxon>
        <taxon>Chryseotaleaceae</taxon>
        <taxon>Dawidia</taxon>
    </lineage>
</organism>
<keyword evidence="2" id="KW-1185">Reference proteome</keyword>
<proteinExistence type="predicted"/>
<protein>
    <submittedName>
        <fullName evidence="1">Helix-hairpin-helix domain-containing protein</fullName>
    </submittedName>
</protein>
<gene>
    <name evidence="1" type="ORF">KK062_13095</name>
</gene>
<dbReference type="Proteomes" id="UP001319080">
    <property type="component" value="Unassembled WGS sequence"/>
</dbReference>
<evidence type="ECO:0000313" key="1">
    <source>
        <dbReference type="EMBL" id="MBT1709171.1"/>
    </source>
</evidence>